<protein>
    <submittedName>
        <fullName evidence="3">1,2-epoxyphenylacetyl-CoA isomerase</fullName>
        <ecNumber evidence="3">5.3.3.18</ecNumber>
    </submittedName>
</protein>
<dbReference type="InterPro" id="IPR014748">
    <property type="entry name" value="Enoyl-CoA_hydra_C"/>
</dbReference>
<keyword evidence="4" id="KW-1185">Reference proteome</keyword>
<accession>A0A554X9H1</accession>
<dbReference type="EMBL" id="VJON01000038">
    <property type="protein sequence ID" value="TSE32495.1"/>
    <property type="molecule type" value="Genomic_DNA"/>
</dbReference>
<name>A0A554X9H1_9BURK</name>
<organism evidence="3 4">
    <name type="scientific">Tepidimonas charontis</name>
    <dbReference type="NCBI Taxonomy" id="2267262"/>
    <lineage>
        <taxon>Bacteria</taxon>
        <taxon>Pseudomonadati</taxon>
        <taxon>Pseudomonadota</taxon>
        <taxon>Betaproteobacteria</taxon>
        <taxon>Burkholderiales</taxon>
        <taxon>Tepidimonas</taxon>
    </lineage>
</organism>
<gene>
    <name evidence="3" type="primary">paaG_2</name>
    <name evidence="3" type="ORF">Tchar_02081</name>
</gene>
<dbReference type="InterPro" id="IPR029045">
    <property type="entry name" value="ClpP/crotonase-like_dom_sf"/>
</dbReference>
<dbReference type="OrthoDB" id="5291143at2"/>
<dbReference type="Proteomes" id="UP000318294">
    <property type="component" value="Unassembled WGS sequence"/>
</dbReference>
<keyword evidence="3" id="KW-0413">Isomerase</keyword>
<sequence>MTETDAGTDRAEPEVRYETRGPVAVVTLNRPQALNSFTRRMHAALQDILARIEADRSVRALVLTGAGRGFCAGLDLSELDFTPGPDLWERVNPGPLLEQCFNPTARALMQLRVPTVAAVNGVAAGAGVSLALTCDLVVAAPSASFVQAFSKIGLIPDAGGSWLTVERLGLARALGLAMLGDRLPATQARDWGLIWDVADDPLAAALALAERLAAMPTQALVATRALLRAAPQRSFEAQLQAECELQSALGRTHDYVEGVTAFLQKRPARFTGE</sequence>
<dbReference type="PANTHER" id="PTHR43459:SF1">
    <property type="entry name" value="EG:BACN32G11.4 PROTEIN"/>
    <property type="match status" value="1"/>
</dbReference>
<comment type="caution">
    <text evidence="3">The sequence shown here is derived from an EMBL/GenBank/DDBJ whole genome shotgun (WGS) entry which is preliminary data.</text>
</comment>
<evidence type="ECO:0000256" key="1">
    <source>
        <dbReference type="ARBA" id="ARBA00005254"/>
    </source>
</evidence>
<dbReference type="Gene3D" id="3.90.226.10">
    <property type="entry name" value="2-enoyl-CoA Hydratase, Chain A, domain 1"/>
    <property type="match status" value="1"/>
</dbReference>
<dbReference type="PROSITE" id="PS00166">
    <property type="entry name" value="ENOYL_COA_HYDRATASE"/>
    <property type="match status" value="1"/>
</dbReference>
<dbReference type="GO" id="GO:0016853">
    <property type="term" value="F:isomerase activity"/>
    <property type="evidence" value="ECO:0007669"/>
    <property type="project" value="UniProtKB-KW"/>
</dbReference>
<evidence type="ECO:0000313" key="3">
    <source>
        <dbReference type="EMBL" id="TSE32495.1"/>
    </source>
</evidence>
<dbReference type="Pfam" id="PF00378">
    <property type="entry name" value="ECH_1"/>
    <property type="match status" value="1"/>
</dbReference>
<dbReference type="PANTHER" id="PTHR43459">
    <property type="entry name" value="ENOYL-COA HYDRATASE"/>
    <property type="match status" value="1"/>
</dbReference>
<dbReference type="InterPro" id="IPR018376">
    <property type="entry name" value="Enoyl-CoA_hyd/isom_CS"/>
</dbReference>
<dbReference type="CDD" id="cd06558">
    <property type="entry name" value="crotonase-like"/>
    <property type="match status" value="1"/>
</dbReference>
<comment type="similarity">
    <text evidence="1 2">Belongs to the enoyl-CoA hydratase/isomerase family.</text>
</comment>
<dbReference type="InterPro" id="IPR001753">
    <property type="entry name" value="Enoyl-CoA_hydra/iso"/>
</dbReference>
<dbReference type="AlphaFoldDB" id="A0A554X9H1"/>
<dbReference type="EC" id="5.3.3.18" evidence="3"/>
<proteinExistence type="inferred from homology"/>
<evidence type="ECO:0000256" key="2">
    <source>
        <dbReference type="RuleBase" id="RU003707"/>
    </source>
</evidence>
<dbReference type="Gene3D" id="1.10.12.10">
    <property type="entry name" value="Lyase 2-enoyl-coa Hydratase, Chain A, domain 2"/>
    <property type="match status" value="1"/>
</dbReference>
<reference evidence="3 4" key="1">
    <citation type="submission" date="2019-07" db="EMBL/GenBank/DDBJ databases">
        <title>Tepidimonas charontis SPSP-6 draft genome.</title>
        <authorList>
            <person name="Da Costa M.S."/>
            <person name="Froufe H.J.C."/>
            <person name="Egas C."/>
            <person name="Albuquerque L."/>
        </authorList>
    </citation>
    <scope>NUCLEOTIDE SEQUENCE [LARGE SCALE GENOMIC DNA]</scope>
    <source>
        <strain evidence="3 4">SPSP-6</strain>
    </source>
</reference>
<dbReference type="RefSeq" id="WP_144328966.1">
    <property type="nucleotide sequence ID" value="NZ_VJON01000038.1"/>
</dbReference>
<evidence type="ECO:0000313" key="4">
    <source>
        <dbReference type="Proteomes" id="UP000318294"/>
    </source>
</evidence>
<dbReference type="SUPFAM" id="SSF52096">
    <property type="entry name" value="ClpP/crotonase"/>
    <property type="match status" value="1"/>
</dbReference>